<proteinExistence type="predicted"/>
<feature type="chain" id="PRO_5034978805" evidence="2">
    <location>
        <begin position="20"/>
        <end position="276"/>
    </location>
</feature>
<keyword evidence="2" id="KW-0732">Signal</keyword>
<organism evidence="3 4">
    <name type="scientific">Agrocybe pediades</name>
    <dbReference type="NCBI Taxonomy" id="84607"/>
    <lineage>
        <taxon>Eukaryota</taxon>
        <taxon>Fungi</taxon>
        <taxon>Dikarya</taxon>
        <taxon>Basidiomycota</taxon>
        <taxon>Agaricomycotina</taxon>
        <taxon>Agaricomycetes</taxon>
        <taxon>Agaricomycetidae</taxon>
        <taxon>Agaricales</taxon>
        <taxon>Agaricineae</taxon>
        <taxon>Strophariaceae</taxon>
        <taxon>Agrocybe</taxon>
    </lineage>
</organism>
<sequence length="276" mass="28032">MLFKGLTTLFAFLAVNVHATPLSRRDVIAPHITSPHEGTVWPIGTVQTVTWDTSNFPPDSQITNPIGQVILGFNSSNSLNLDFVVPLFLPNRSTNHEHPLAKNFKLRDGKVNITVPNVPPKDDYLIVLFGDSGNTSPAFAITKISGSSGSSNATSSEPRSSSASSAAAASTTSNLITTPIPITGSVITGGVSSTSDAAGSGAGSTTETSPAPTATSPVISSSSSSASDASLSTSASSTSSAPQTSQSQPSSASSLLHTPSVGGGMIMTALIMLVMV</sequence>
<reference evidence="3 4" key="1">
    <citation type="submission" date="2019-12" db="EMBL/GenBank/DDBJ databases">
        <authorList>
            <person name="Floudas D."/>
            <person name="Bentzer J."/>
            <person name="Ahren D."/>
            <person name="Johansson T."/>
            <person name="Persson P."/>
            <person name="Tunlid A."/>
        </authorList>
    </citation>
    <scope>NUCLEOTIDE SEQUENCE [LARGE SCALE GENOMIC DNA]</scope>
    <source>
        <strain evidence="3 4">CBS 102.39</strain>
    </source>
</reference>
<feature type="region of interest" description="Disordered" evidence="1">
    <location>
        <begin position="144"/>
        <end position="166"/>
    </location>
</feature>
<keyword evidence="4" id="KW-1185">Reference proteome</keyword>
<evidence type="ECO:0000256" key="2">
    <source>
        <dbReference type="SAM" id="SignalP"/>
    </source>
</evidence>
<evidence type="ECO:0000313" key="3">
    <source>
        <dbReference type="EMBL" id="KAF4617677.1"/>
    </source>
</evidence>
<feature type="region of interest" description="Disordered" evidence="1">
    <location>
        <begin position="194"/>
        <end position="259"/>
    </location>
</feature>
<comment type="caution">
    <text evidence="3">The sequence shown here is derived from an EMBL/GenBank/DDBJ whole genome shotgun (WGS) entry which is preliminary data.</text>
</comment>
<name>A0A8H4QWN4_9AGAR</name>
<protein>
    <submittedName>
        <fullName evidence="3">Uncharacterized protein</fullName>
    </submittedName>
</protein>
<gene>
    <name evidence="3" type="ORF">D9613_005653</name>
</gene>
<accession>A0A8H4QWN4</accession>
<dbReference type="AlphaFoldDB" id="A0A8H4QWN4"/>
<dbReference type="EMBL" id="JAACJL010000030">
    <property type="protein sequence ID" value="KAF4617677.1"/>
    <property type="molecule type" value="Genomic_DNA"/>
</dbReference>
<dbReference type="Proteomes" id="UP000521872">
    <property type="component" value="Unassembled WGS sequence"/>
</dbReference>
<evidence type="ECO:0000256" key="1">
    <source>
        <dbReference type="SAM" id="MobiDB-lite"/>
    </source>
</evidence>
<feature type="signal peptide" evidence="2">
    <location>
        <begin position="1"/>
        <end position="19"/>
    </location>
</feature>
<evidence type="ECO:0000313" key="4">
    <source>
        <dbReference type="Proteomes" id="UP000521872"/>
    </source>
</evidence>
<feature type="compositionally biased region" description="Low complexity" evidence="1">
    <location>
        <begin position="194"/>
        <end position="254"/>
    </location>
</feature>